<dbReference type="AlphaFoldDB" id="A0A067SAL4"/>
<dbReference type="STRING" id="685588.A0A067SAL4"/>
<dbReference type="EMBL" id="KL142742">
    <property type="protein sequence ID" value="KDR64839.1"/>
    <property type="molecule type" value="Genomic_DNA"/>
</dbReference>
<proteinExistence type="predicted"/>
<evidence type="ECO:0000313" key="2">
    <source>
        <dbReference type="Proteomes" id="UP000027222"/>
    </source>
</evidence>
<dbReference type="Proteomes" id="UP000027222">
    <property type="component" value="Unassembled WGS sequence"/>
</dbReference>
<gene>
    <name evidence="1" type="ORF">GALMADRAFT_82613</name>
</gene>
<evidence type="ECO:0000313" key="1">
    <source>
        <dbReference type="EMBL" id="KDR64839.1"/>
    </source>
</evidence>
<dbReference type="HOGENOM" id="CLU_2427170_0_0_1"/>
<accession>A0A067SAL4</accession>
<reference evidence="2" key="1">
    <citation type="journal article" date="2014" name="Proc. Natl. Acad. Sci. U.S.A.">
        <title>Extensive sampling of basidiomycete genomes demonstrates inadequacy of the white-rot/brown-rot paradigm for wood decay fungi.</title>
        <authorList>
            <person name="Riley R."/>
            <person name="Salamov A.A."/>
            <person name="Brown D.W."/>
            <person name="Nagy L.G."/>
            <person name="Floudas D."/>
            <person name="Held B.W."/>
            <person name="Levasseur A."/>
            <person name="Lombard V."/>
            <person name="Morin E."/>
            <person name="Otillar R."/>
            <person name="Lindquist E.A."/>
            <person name="Sun H."/>
            <person name="LaButti K.M."/>
            <person name="Schmutz J."/>
            <person name="Jabbour D."/>
            <person name="Luo H."/>
            <person name="Baker S.E."/>
            <person name="Pisabarro A.G."/>
            <person name="Walton J.D."/>
            <person name="Blanchette R.A."/>
            <person name="Henrissat B."/>
            <person name="Martin F."/>
            <person name="Cullen D."/>
            <person name="Hibbett D.S."/>
            <person name="Grigoriev I.V."/>
        </authorList>
    </citation>
    <scope>NUCLEOTIDE SEQUENCE [LARGE SCALE GENOMIC DNA]</scope>
    <source>
        <strain evidence="2">CBS 339.88</strain>
    </source>
</reference>
<keyword evidence="2" id="KW-1185">Reference proteome</keyword>
<organism evidence="1 2">
    <name type="scientific">Galerina marginata (strain CBS 339.88)</name>
    <dbReference type="NCBI Taxonomy" id="685588"/>
    <lineage>
        <taxon>Eukaryota</taxon>
        <taxon>Fungi</taxon>
        <taxon>Dikarya</taxon>
        <taxon>Basidiomycota</taxon>
        <taxon>Agaricomycotina</taxon>
        <taxon>Agaricomycetes</taxon>
        <taxon>Agaricomycetidae</taxon>
        <taxon>Agaricales</taxon>
        <taxon>Agaricineae</taxon>
        <taxon>Strophariaceae</taxon>
        <taxon>Galerina</taxon>
    </lineage>
</organism>
<dbReference type="OrthoDB" id="10376359at2759"/>
<protein>
    <submittedName>
        <fullName evidence="1">Uncharacterized protein</fullName>
    </submittedName>
</protein>
<name>A0A067SAL4_GALM3</name>
<sequence length="91" mass="10178">MELVTDSYIDGLPPHIADPKKSCLAKLQYEDLPDMPAIDLQNTMRHKQVVVTGLPFDEKMKFDANGLRTIVGSMTAQVSTFYSPTYSKRNG</sequence>